<evidence type="ECO:0000256" key="6">
    <source>
        <dbReference type="SAM" id="MobiDB-lite"/>
    </source>
</evidence>
<name>A0A6G0X9B1_9STRA</name>
<keyword evidence="3 5" id="KW-0547">Nucleotide-binding</keyword>
<proteinExistence type="inferred from homology"/>
<organism evidence="7 8">
    <name type="scientific">Aphanomyces euteiches</name>
    <dbReference type="NCBI Taxonomy" id="100861"/>
    <lineage>
        <taxon>Eukaryota</taxon>
        <taxon>Sar</taxon>
        <taxon>Stramenopiles</taxon>
        <taxon>Oomycota</taxon>
        <taxon>Saprolegniomycetes</taxon>
        <taxon>Saprolegniales</taxon>
        <taxon>Verrucalvaceae</taxon>
        <taxon>Aphanomyces</taxon>
    </lineage>
</organism>
<dbReference type="InterPro" id="IPR027417">
    <property type="entry name" value="P-loop_NTPase"/>
</dbReference>
<dbReference type="Gene3D" id="3.40.50.300">
    <property type="entry name" value="P-loop containing nucleotide triphosphate hydrolases"/>
    <property type="match status" value="1"/>
</dbReference>
<dbReference type="AlphaFoldDB" id="A0A6G0X9B1"/>
<evidence type="ECO:0000313" key="8">
    <source>
        <dbReference type="Proteomes" id="UP000481153"/>
    </source>
</evidence>
<dbReference type="NCBIfam" id="TIGR00174">
    <property type="entry name" value="miaA"/>
    <property type="match status" value="1"/>
</dbReference>
<sequence>MNKVLNKILVVVGTTGAGKTKLSVELAKAFNGEIVNSDAMQMYKGLDIATAKVTQEEMQGVPHHLLSCIDPVDDCTVVEYKTMAMNAIHDILSRGKVPVVVGGTMYYTQSILWKAQLIEDASGSNGEDAPLDIPSDVDEAYQKLVEVDPEMAQRLHSKDVRRVQRSLEVFYQTGTKHSELIAKKEDDSNETLFDACMLWVDCDRPVLHQRLDSRVDKMVEDGLVPEIESLMAHIKDHLAASPIPLGLKGISQAIGFKEFQPYLAAKEDTTNPDVAKVLEECIVNLKTGTRQYAKRQITWIRNRIVPRNIPVYKLDTTNVNAWTTNASTPALAIASAFLKNEPIPFEACTAETRDTDSKKVKNICEPCGNREFVGLAQWNEHLRSKGHRYHLKRIRLLESGQRFERGPPKKPKEPKTPDNEGIDSVPAAE</sequence>
<dbReference type="InterPro" id="IPR018022">
    <property type="entry name" value="IPT"/>
</dbReference>
<evidence type="ECO:0000313" key="7">
    <source>
        <dbReference type="EMBL" id="KAF0736608.1"/>
    </source>
</evidence>
<evidence type="ECO:0000256" key="4">
    <source>
        <dbReference type="ARBA" id="ARBA00022840"/>
    </source>
</evidence>
<accession>A0A6G0X9B1</accession>
<dbReference type="EMBL" id="VJMJ01000088">
    <property type="protein sequence ID" value="KAF0736608.1"/>
    <property type="molecule type" value="Genomic_DNA"/>
</dbReference>
<dbReference type="GO" id="GO:0005739">
    <property type="term" value="C:mitochondrion"/>
    <property type="evidence" value="ECO:0007669"/>
    <property type="project" value="TreeGrafter"/>
</dbReference>
<dbReference type="PANTHER" id="PTHR11088">
    <property type="entry name" value="TRNA DIMETHYLALLYLTRANSFERASE"/>
    <property type="match status" value="1"/>
</dbReference>
<comment type="caution">
    <text evidence="7">The sequence shown here is derived from an EMBL/GenBank/DDBJ whole genome shotgun (WGS) entry which is preliminary data.</text>
</comment>
<dbReference type="Pfam" id="PF01715">
    <property type="entry name" value="IPPT"/>
    <property type="match status" value="1"/>
</dbReference>
<dbReference type="PANTHER" id="PTHR11088:SF89">
    <property type="entry name" value="TRNA DIMETHYLALLYLTRANSFERASE"/>
    <property type="match status" value="1"/>
</dbReference>
<feature type="region of interest" description="Disordered" evidence="6">
    <location>
        <begin position="399"/>
        <end position="429"/>
    </location>
</feature>
<dbReference type="GO" id="GO:0052381">
    <property type="term" value="F:tRNA dimethylallyltransferase activity"/>
    <property type="evidence" value="ECO:0007669"/>
    <property type="project" value="InterPro"/>
</dbReference>
<reference evidence="7 8" key="1">
    <citation type="submission" date="2019-07" db="EMBL/GenBank/DDBJ databases">
        <title>Genomics analysis of Aphanomyces spp. identifies a new class of oomycete effector associated with host adaptation.</title>
        <authorList>
            <person name="Gaulin E."/>
        </authorList>
    </citation>
    <scope>NUCLEOTIDE SEQUENCE [LARGE SCALE GENOMIC DNA]</scope>
    <source>
        <strain evidence="7 8">ATCC 201684</strain>
    </source>
</reference>
<evidence type="ECO:0000256" key="2">
    <source>
        <dbReference type="ARBA" id="ARBA00022679"/>
    </source>
</evidence>
<gene>
    <name evidence="7" type="ORF">Ae201684_007058</name>
</gene>
<dbReference type="HAMAP" id="MF_00185">
    <property type="entry name" value="IPP_trans"/>
    <property type="match status" value="1"/>
</dbReference>
<dbReference type="SUPFAM" id="SSF52540">
    <property type="entry name" value="P-loop containing nucleoside triphosphate hydrolases"/>
    <property type="match status" value="1"/>
</dbReference>
<dbReference type="Gene3D" id="1.10.20.140">
    <property type="match status" value="1"/>
</dbReference>
<keyword evidence="2 5" id="KW-0808">Transferase</keyword>
<dbReference type="InterPro" id="IPR039657">
    <property type="entry name" value="Dimethylallyltransferase"/>
</dbReference>
<evidence type="ECO:0008006" key="9">
    <source>
        <dbReference type="Google" id="ProtNLM"/>
    </source>
</evidence>
<keyword evidence="8" id="KW-1185">Reference proteome</keyword>
<evidence type="ECO:0000256" key="5">
    <source>
        <dbReference type="RuleBase" id="RU003785"/>
    </source>
</evidence>
<evidence type="ECO:0000256" key="3">
    <source>
        <dbReference type="ARBA" id="ARBA00022741"/>
    </source>
</evidence>
<evidence type="ECO:0000256" key="1">
    <source>
        <dbReference type="ARBA" id="ARBA00005842"/>
    </source>
</evidence>
<dbReference type="GO" id="GO:0005524">
    <property type="term" value="F:ATP binding"/>
    <property type="evidence" value="ECO:0007669"/>
    <property type="project" value="UniProtKB-KW"/>
</dbReference>
<comment type="similarity">
    <text evidence="1 5">Belongs to the IPP transferase family.</text>
</comment>
<feature type="compositionally biased region" description="Basic and acidic residues" evidence="6">
    <location>
        <begin position="401"/>
        <end position="418"/>
    </location>
</feature>
<keyword evidence="4 5" id="KW-0067">ATP-binding</keyword>
<dbReference type="GO" id="GO:0006400">
    <property type="term" value="P:tRNA modification"/>
    <property type="evidence" value="ECO:0007669"/>
    <property type="project" value="TreeGrafter"/>
</dbReference>
<dbReference type="VEuPathDB" id="FungiDB:AeMF1_018281"/>
<dbReference type="Proteomes" id="UP000481153">
    <property type="component" value="Unassembled WGS sequence"/>
</dbReference>
<protein>
    <recommendedName>
        <fullName evidence="9">tRNA dimethylallyltransferase</fullName>
    </recommendedName>
</protein>